<dbReference type="InterPro" id="IPR036390">
    <property type="entry name" value="WH_DNA-bd_sf"/>
</dbReference>
<keyword evidence="2" id="KW-0238">DNA-binding</keyword>
<evidence type="ECO:0000313" key="6">
    <source>
        <dbReference type="Proteomes" id="UP000325218"/>
    </source>
</evidence>
<dbReference type="OrthoDB" id="9794330at2"/>
<dbReference type="InterPro" id="IPR051081">
    <property type="entry name" value="HTH_MetalResp_TranReg"/>
</dbReference>
<organism evidence="5 6">
    <name type="scientific">Paenibacillus faecis</name>
    <dbReference type="NCBI Taxonomy" id="862114"/>
    <lineage>
        <taxon>Bacteria</taxon>
        <taxon>Bacillati</taxon>
        <taxon>Bacillota</taxon>
        <taxon>Bacilli</taxon>
        <taxon>Bacillales</taxon>
        <taxon>Paenibacillaceae</taxon>
        <taxon>Paenibacillus</taxon>
    </lineage>
</organism>
<dbReference type="PRINTS" id="PR00778">
    <property type="entry name" value="HTHARSR"/>
</dbReference>
<comment type="caution">
    <text evidence="5">The sequence shown here is derived from an EMBL/GenBank/DDBJ whole genome shotgun (WGS) entry which is preliminary data.</text>
</comment>
<dbReference type="InterPro" id="IPR001845">
    <property type="entry name" value="HTH_ArsR_DNA-bd_dom"/>
</dbReference>
<evidence type="ECO:0000256" key="3">
    <source>
        <dbReference type="ARBA" id="ARBA00023163"/>
    </source>
</evidence>
<dbReference type="PANTHER" id="PTHR33154:SF25">
    <property type="entry name" value="LMO0101 PROTEIN"/>
    <property type="match status" value="1"/>
</dbReference>
<dbReference type="SUPFAM" id="SSF46785">
    <property type="entry name" value="Winged helix' DNA-binding domain"/>
    <property type="match status" value="1"/>
</dbReference>
<keyword evidence="6" id="KW-1185">Reference proteome</keyword>
<dbReference type="Pfam" id="PF12840">
    <property type="entry name" value="HTH_20"/>
    <property type="match status" value="1"/>
</dbReference>
<dbReference type="InterPro" id="IPR036388">
    <property type="entry name" value="WH-like_DNA-bd_sf"/>
</dbReference>
<accession>A0A5D0CJ96</accession>
<protein>
    <submittedName>
        <fullName evidence="5">Helix-turn-helix transcriptional regulator</fullName>
    </submittedName>
</protein>
<evidence type="ECO:0000256" key="2">
    <source>
        <dbReference type="ARBA" id="ARBA00023125"/>
    </source>
</evidence>
<dbReference type="PROSITE" id="PS50987">
    <property type="entry name" value="HTH_ARSR_2"/>
    <property type="match status" value="1"/>
</dbReference>
<reference evidence="5 6" key="1">
    <citation type="submission" date="2019-08" db="EMBL/GenBank/DDBJ databases">
        <title>Genome sequencing of Paenibacillus faecis DSM 23593(T).</title>
        <authorList>
            <person name="Kook J.-K."/>
            <person name="Park S.-N."/>
            <person name="Lim Y.K."/>
        </authorList>
    </citation>
    <scope>NUCLEOTIDE SEQUENCE [LARGE SCALE GENOMIC DNA]</scope>
    <source>
        <strain evidence="5 6">DSM 23593</strain>
    </source>
</reference>
<keyword evidence="1" id="KW-0805">Transcription regulation</keyword>
<dbReference type="CDD" id="cd00090">
    <property type="entry name" value="HTH_ARSR"/>
    <property type="match status" value="1"/>
</dbReference>
<keyword evidence="3" id="KW-0804">Transcription</keyword>
<dbReference type="PANTHER" id="PTHR33154">
    <property type="entry name" value="TRANSCRIPTIONAL REGULATOR, ARSR FAMILY"/>
    <property type="match status" value="1"/>
</dbReference>
<name>A0A5D0CJ96_9BACL</name>
<dbReference type="AlphaFoldDB" id="A0A5D0CJ96"/>
<dbReference type="Gene3D" id="1.10.10.10">
    <property type="entry name" value="Winged helix-like DNA-binding domain superfamily/Winged helix DNA-binding domain"/>
    <property type="match status" value="1"/>
</dbReference>
<proteinExistence type="predicted"/>
<dbReference type="GO" id="GO:0003677">
    <property type="term" value="F:DNA binding"/>
    <property type="evidence" value="ECO:0007669"/>
    <property type="project" value="UniProtKB-KW"/>
</dbReference>
<dbReference type="InterPro" id="IPR011991">
    <property type="entry name" value="ArsR-like_HTH"/>
</dbReference>
<evidence type="ECO:0000259" key="4">
    <source>
        <dbReference type="PROSITE" id="PS50987"/>
    </source>
</evidence>
<feature type="domain" description="HTH arsR-type" evidence="4">
    <location>
        <begin position="4"/>
        <end position="96"/>
    </location>
</feature>
<dbReference type="RefSeq" id="WP_148457590.1">
    <property type="nucleotide sequence ID" value="NZ_BORZ01000004.1"/>
</dbReference>
<evidence type="ECO:0000256" key="1">
    <source>
        <dbReference type="ARBA" id="ARBA00023015"/>
    </source>
</evidence>
<dbReference type="GO" id="GO:0003700">
    <property type="term" value="F:DNA-binding transcription factor activity"/>
    <property type="evidence" value="ECO:0007669"/>
    <property type="project" value="InterPro"/>
</dbReference>
<dbReference type="Proteomes" id="UP000325218">
    <property type="component" value="Unassembled WGS sequence"/>
</dbReference>
<dbReference type="NCBIfam" id="NF033788">
    <property type="entry name" value="HTH_metalloreg"/>
    <property type="match status" value="1"/>
</dbReference>
<gene>
    <name evidence="5" type="ORF">FRY98_25780</name>
</gene>
<evidence type="ECO:0000313" key="5">
    <source>
        <dbReference type="EMBL" id="TYA10019.1"/>
    </source>
</evidence>
<dbReference type="EMBL" id="VSDO01000006">
    <property type="protein sequence ID" value="TYA10019.1"/>
    <property type="molecule type" value="Genomic_DNA"/>
</dbReference>
<dbReference type="SMART" id="SM00418">
    <property type="entry name" value="HTH_ARSR"/>
    <property type="match status" value="1"/>
</dbReference>
<sequence>MTIELTKSDDTLVKIFKALADPTRIEIIRTLYNKDKEMACGEVGEICAISKSNASYHFRTLREAGLITVRKDAQTRYTKINKAAFAAFLPGFLESL</sequence>